<dbReference type="InterPro" id="IPR032808">
    <property type="entry name" value="DoxX"/>
</dbReference>
<dbReference type="EMBL" id="JASHIE010000014">
    <property type="protein sequence ID" value="MDI9876641.1"/>
    <property type="molecule type" value="Genomic_DNA"/>
</dbReference>
<evidence type="ECO:0000313" key="7">
    <source>
        <dbReference type="Proteomes" id="UP001225761"/>
    </source>
</evidence>
<dbReference type="Pfam" id="PF07681">
    <property type="entry name" value="DoxX"/>
    <property type="match status" value="1"/>
</dbReference>
<comment type="subcellular location">
    <subcellularLocation>
        <location evidence="1">Membrane</location>
        <topology evidence="1">Multi-pass membrane protein</topology>
    </subcellularLocation>
</comment>
<evidence type="ECO:0000256" key="4">
    <source>
        <dbReference type="ARBA" id="ARBA00023136"/>
    </source>
</evidence>
<protein>
    <submittedName>
        <fullName evidence="6">DoxX family membrane protein</fullName>
    </submittedName>
</protein>
<sequence length="143" mass="16165">MNKELAFAILRVGLGLNILFHGLIRLPNLKKFSNSLTEEFEGTILPSTAVNVFGYSLPLLETIVGILLTIGLFTQSVLIAGALIMIVLLFGKSLKSEWQIVSFQQIYILIYALLLFLLEFNLFSFDFIFLPKTNRLFCFINVL</sequence>
<evidence type="ECO:0000313" key="6">
    <source>
        <dbReference type="EMBL" id="MDI9876641.1"/>
    </source>
</evidence>
<gene>
    <name evidence="6" type="ORF">QM481_19030</name>
</gene>
<organism evidence="6 7">
    <name type="scientific">Flectobacillus rivi</name>
    <dbReference type="NCBI Taxonomy" id="2984209"/>
    <lineage>
        <taxon>Bacteria</taxon>
        <taxon>Pseudomonadati</taxon>
        <taxon>Bacteroidota</taxon>
        <taxon>Cytophagia</taxon>
        <taxon>Cytophagales</taxon>
        <taxon>Flectobacillaceae</taxon>
        <taxon>Flectobacillus</taxon>
    </lineage>
</organism>
<accession>A0ABT6Z7S2</accession>
<keyword evidence="4 5" id="KW-0472">Membrane</keyword>
<keyword evidence="7" id="KW-1185">Reference proteome</keyword>
<evidence type="ECO:0000256" key="1">
    <source>
        <dbReference type="ARBA" id="ARBA00004141"/>
    </source>
</evidence>
<dbReference type="RefSeq" id="WP_283382916.1">
    <property type="nucleotide sequence ID" value="NZ_JASHIE010000014.1"/>
</dbReference>
<evidence type="ECO:0000256" key="5">
    <source>
        <dbReference type="SAM" id="Phobius"/>
    </source>
</evidence>
<proteinExistence type="predicted"/>
<keyword evidence="3 5" id="KW-1133">Transmembrane helix</keyword>
<feature type="transmembrane region" description="Helical" evidence="5">
    <location>
        <begin position="63"/>
        <end position="88"/>
    </location>
</feature>
<evidence type="ECO:0000256" key="3">
    <source>
        <dbReference type="ARBA" id="ARBA00022989"/>
    </source>
</evidence>
<feature type="transmembrane region" description="Helical" evidence="5">
    <location>
        <begin position="108"/>
        <end position="130"/>
    </location>
</feature>
<feature type="transmembrane region" description="Helical" evidence="5">
    <location>
        <begin position="6"/>
        <end position="24"/>
    </location>
</feature>
<reference evidence="6 7" key="1">
    <citation type="submission" date="2023-05" db="EMBL/GenBank/DDBJ databases">
        <title>Novel species of genus Flectobacillus isolated from stream in China.</title>
        <authorList>
            <person name="Lu H."/>
        </authorList>
    </citation>
    <scope>NUCLEOTIDE SEQUENCE [LARGE SCALE GENOMIC DNA]</scope>
    <source>
        <strain evidence="6 7">LFS242W</strain>
    </source>
</reference>
<keyword evidence="2 5" id="KW-0812">Transmembrane</keyword>
<name>A0ABT6Z7S2_9BACT</name>
<evidence type="ECO:0000256" key="2">
    <source>
        <dbReference type="ARBA" id="ARBA00022692"/>
    </source>
</evidence>
<dbReference type="Proteomes" id="UP001225761">
    <property type="component" value="Unassembled WGS sequence"/>
</dbReference>
<comment type="caution">
    <text evidence="6">The sequence shown here is derived from an EMBL/GenBank/DDBJ whole genome shotgun (WGS) entry which is preliminary data.</text>
</comment>